<evidence type="ECO:0000256" key="1">
    <source>
        <dbReference type="SAM" id="SignalP"/>
    </source>
</evidence>
<sequence>MKKTWIALSSAVCLLVSSLGTVAQASEPVDQSNPYQLIEQVADNTFTRLRKDRTLFRADPDLLRDVVKDELLPYIHTRYAASLVLGAQYYRKATPAQRDAFTEAFTEYMIASYAQILLEYDDQDVEVQKDQPIAPDDKIVKVRVDITDPSRPPIRLDFSLRKNTRTGNWQAYDVTAEGVSMIQSKQSEWKAPLRRDGIDSVIEQLKTLAERPIRREDKQKQDAS</sequence>
<dbReference type="Proteomes" id="UP000189410">
    <property type="component" value="Unassembled WGS sequence"/>
</dbReference>
<dbReference type="Pfam" id="PF05494">
    <property type="entry name" value="MlaC"/>
    <property type="match status" value="1"/>
</dbReference>
<evidence type="ECO:0000313" key="2">
    <source>
        <dbReference type="EMBL" id="OOE84228.1"/>
    </source>
</evidence>
<accession>A0ABX3K832</accession>
<dbReference type="PIRSF" id="PIRSF004649">
    <property type="entry name" value="MlaC"/>
    <property type="match status" value="1"/>
</dbReference>
<reference evidence="2 3" key="1">
    <citation type="journal article" date="2017" name="Genome Announc.">
        <title>Draft Genome Sequences of Salinivibrio proteolyticus, Salinivibrio sharmensis, Salinivibrio siamensis, Salinivibrio costicola subsp. alcaliphilus, Salinivibrio costicola subsp. vallismortis, and 29 New Isolates Belonging to the Genus Salinivibrio.</title>
        <authorList>
            <person name="Lopez-Hermoso C."/>
            <person name="de la Haba R.R."/>
            <person name="Sanchez-Porro C."/>
            <person name="Bayliss S.C."/>
            <person name="Feil E.J."/>
            <person name="Ventosa A."/>
        </authorList>
    </citation>
    <scope>NUCLEOTIDE SEQUENCE [LARGE SCALE GENOMIC DNA]</scope>
    <source>
        <strain evidence="2 3">JCM 14472</strain>
    </source>
</reference>
<dbReference type="PANTHER" id="PTHR36573:SF1">
    <property type="entry name" value="INTERMEMBRANE PHOSPHOLIPID TRANSPORT SYSTEM BINDING PROTEIN MLAC"/>
    <property type="match status" value="1"/>
</dbReference>
<keyword evidence="1" id="KW-0732">Signal</keyword>
<dbReference type="Gene3D" id="3.10.450.710">
    <property type="entry name" value="Tgt2/MlaC"/>
    <property type="match status" value="1"/>
</dbReference>
<organism evidence="2 3">
    <name type="scientific">Salinivibrio siamensis</name>
    <dbReference type="NCBI Taxonomy" id="414286"/>
    <lineage>
        <taxon>Bacteria</taxon>
        <taxon>Pseudomonadati</taxon>
        <taxon>Pseudomonadota</taxon>
        <taxon>Gammaproteobacteria</taxon>
        <taxon>Vibrionales</taxon>
        <taxon>Vibrionaceae</taxon>
        <taxon>Salinivibrio</taxon>
    </lineage>
</organism>
<protein>
    <submittedName>
        <fullName evidence="2">Phospholipid-binding protein MlaC</fullName>
    </submittedName>
</protein>
<dbReference type="PANTHER" id="PTHR36573">
    <property type="entry name" value="INTERMEMBRANE PHOSPHOLIPID TRANSPORT SYSTEM BINDING PROTEIN MLAC"/>
    <property type="match status" value="1"/>
</dbReference>
<dbReference type="RefSeq" id="WP_046073919.1">
    <property type="nucleotide sequence ID" value="NZ_MUFB01000017.1"/>
</dbReference>
<gene>
    <name evidence="2" type="ORF">BZG73_10195</name>
</gene>
<dbReference type="InterPro" id="IPR042245">
    <property type="entry name" value="Tgt2/MlaC_sf"/>
</dbReference>
<evidence type="ECO:0000313" key="3">
    <source>
        <dbReference type="Proteomes" id="UP000189410"/>
    </source>
</evidence>
<name>A0ABX3K832_9GAMM</name>
<dbReference type="InterPro" id="IPR008869">
    <property type="entry name" value="MlaC/ttg2D"/>
</dbReference>
<feature type="signal peptide" evidence="1">
    <location>
        <begin position="1"/>
        <end position="25"/>
    </location>
</feature>
<proteinExistence type="predicted"/>
<dbReference type="NCBIfam" id="NF011697">
    <property type="entry name" value="PRK15117.1"/>
    <property type="match status" value="1"/>
</dbReference>
<keyword evidence="3" id="KW-1185">Reference proteome</keyword>
<feature type="chain" id="PRO_5046955004" evidence="1">
    <location>
        <begin position="26"/>
        <end position="224"/>
    </location>
</feature>
<dbReference type="EMBL" id="MUFB01000017">
    <property type="protein sequence ID" value="OOE84228.1"/>
    <property type="molecule type" value="Genomic_DNA"/>
</dbReference>
<comment type="caution">
    <text evidence="2">The sequence shown here is derived from an EMBL/GenBank/DDBJ whole genome shotgun (WGS) entry which is preliminary data.</text>
</comment>